<reference evidence="2 3" key="1">
    <citation type="submission" date="2019-11" db="EMBL/GenBank/DDBJ databases">
        <title>Draft genome sequence of Labilibaculum sp. strain SYP isolated from Black Sea.</title>
        <authorList>
            <person name="Yadav S."/>
            <person name="Villanueva L."/>
        </authorList>
    </citation>
    <scope>NUCLEOTIDE SEQUENCE [LARGE SCALE GENOMIC DNA]</scope>
    <source>
        <strain evidence="2 3">44</strain>
    </source>
</reference>
<dbReference type="RefSeq" id="WP_154675796.1">
    <property type="nucleotide sequence ID" value="NZ_JAVCNR010000002.1"/>
</dbReference>
<accession>A0A7M4D643</accession>
<dbReference type="EMBL" id="WOTW01000019">
    <property type="protein sequence ID" value="MUP38122.1"/>
    <property type="molecule type" value="Genomic_DNA"/>
</dbReference>
<dbReference type="AlphaFoldDB" id="A0A7M4D643"/>
<keyword evidence="3" id="KW-1185">Reference proteome</keyword>
<dbReference type="Proteomes" id="UP000285951">
    <property type="component" value="Unassembled WGS sequence"/>
</dbReference>
<proteinExistence type="predicted"/>
<evidence type="ECO:0000313" key="2">
    <source>
        <dbReference type="EMBL" id="MVB07327.1"/>
    </source>
</evidence>
<name>A0A7M4D643_9BACT</name>
<evidence type="ECO:0000313" key="4">
    <source>
        <dbReference type="Proteomes" id="UP000462449"/>
    </source>
</evidence>
<organism evidence="1 4">
    <name type="scientific">Labilibaculum euxinus</name>
    <dbReference type="NCBI Taxonomy" id="2686357"/>
    <lineage>
        <taxon>Bacteria</taxon>
        <taxon>Pseudomonadati</taxon>
        <taxon>Bacteroidota</taxon>
        <taxon>Bacteroidia</taxon>
        <taxon>Marinilabiliales</taxon>
        <taxon>Marinifilaceae</taxon>
        <taxon>Labilibaculum</taxon>
    </lineage>
</organism>
<sequence>MMQRVSSSFYGDFGDKAKALENLNTFLTKNANVRVDKLKADIDSI</sequence>
<gene>
    <name evidence="2" type="ORF">DWB62_009895</name>
    <name evidence="1" type="ORF">GNY23_09895</name>
</gene>
<evidence type="ECO:0000313" key="3">
    <source>
        <dbReference type="Proteomes" id="UP000285951"/>
    </source>
</evidence>
<reference evidence="1 4" key="2">
    <citation type="submission" date="2019-12" db="EMBL/GenBank/DDBJ databases">
        <title>Draft genome sequence of Labilibaculum sp. strain 44 isolated from deep waters of Black Sea.</title>
        <authorList>
            <person name="Yadav S."/>
            <person name="Villanueva L."/>
        </authorList>
    </citation>
    <scope>NUCLEOTIDE SEQUENCE [LARGE SCALE GENOMIC DNA]</scope>
    <source>
        <strain evidence="1 4">44</strain>
    </source>
</reference>
<evidence type="ECO:0000313" key="1">
    <source>
        <dbReference type="EMBL" id="MUP38122.1"/>
    </source>
</evidence>
<dbReference type="Proteomes" id="UP000462449">
    <property type="component" value="Unassembled WGS sequence"/>
</dbReference>
<protein>
    <submittedName>
        <fullName evidence="1">Uncharacterized protein</fullName>
    </submittedName>
</protein>
<comment type="caution">
    <text evidence="1">The sequence shown here is derived from an EMBL/GenBank/DDBJ whole genome shotgun (WGS) entry which is preliminary data.</text>
</comment>
<dbReference type="EMBL" id="QTZN02000019">
    <property type="protein sequence ID" value="MVB07327.1"/>
    <property type="molecule type" value="Genomic_DNA"/>
</dbReference>